<evidence type="ECO:0000259" key="2">
    <source>
        <dbReference type="Pfam" id="PF24626"/>
    </source>
</evidence>
<dbReference type="InterPro" id="IPR056924">
    <property type="entry name" value="SH3_Tf2-1"/>
</dbReference>
<feature type="compositionally biased region" description="Low complexity" evidence="1">
    <location>
        <begin position="410"/>
        <end position="425"/>
    </location>
</feature>
<dbReference type="EMBL" id="MU805980">
    <property type="protein sequence ID" value="KAJ3843265.1"/>
    <property type="molecule type" value="Genomic_DNA"/>
</dbReference>
<evidence type="ECO:0000313" key="4">
    <source>
        <dbReference type="Proteomes" id="UP001163846"/>
    </source>
</evidence>
<dbReference type="AlphaFoldDB" id="A0AA38PIH8"/>
<feature type="region of interest" description="Disordered" evidence="1">
    <location>
        <begin position="294"/>
        <end position="332"/>
    </location>
</feature>
<gene>
    <name evidence="3" type="ORF">F5878DRAFT_692093</name>
</gene>
<keyword evidence="4" id="KW-1185">Reference proteome</keyword>
<dbReference type="Proteomes" id="UP001163846">
    <property type="component" value="Unassembled WGS sequence"/>
</dbReference>
<dbReference type="Pfam" id="PF24626">
    <property type="entry name" value="SH3_Tf2-1"/>
    <property type="match status" value="1"/>
</dbReference>
<dbReference type="SUPFAM" id="SSF54160">
    <property type="entry name" value="Chromo domain-like"/>
    <property type="match status" value="1"/>
</dbReference>
<feature type="domain" description="Tf2-1-like SH3-like" evidence="2">
    <location>
        <begin position="1"/>
        <end position="38"/>
    </location>
</feature>
<comment type="caution">
    <text evidence="3">The sequence shown here is derived from an EMBL/GenBank/DDBJ whole genome shotgun (WGS) entry which is preliminary data.</text>
</comment>
<reference evidence="3" key="1">
    <citation type="submission" date="2022-08" db="EMBL/GenBank/DDBJ databases">
        <authorList>
            <consortium name="DOE Joint Genome Institute"/>
            <person name="Min B."/>
            <person name="Riley R."/>
            <person name="Sierra-Patev S."/>
            <person name="Naranjo-Ortiz M."/>
            <person name="Looney B."/>
            <person name="Konkel Z."/>
            <person name="Slot J.C."/>
            <person name="Sakamoto Y."/>
            <person name="Steenwyk J.L."/>
            <person name="Rokas A."/>
            <person name="Carro J."/>
            <person name="Camarero S."/>
            <person name="Ferreira P."/>
            <person name="Molpeceres G."/>
            <person name="Ruiz-Duenas F.J."/>
            <person name="Serrano A."/>
            <person name="Henrissat B."/>
            <person name="Drula E."/>
            <person name="Hughes K.W."/>
            <person name="Mata J.L."/>
            <person name="Ishikawa N.K."/>
            <person name="Vargas-Isla R."/>
            <person name="Ushijima S."/>
            <person name="Smith C.A."/>
            <person name="Ahrendt S."/>
            <person name="Andreopoulos W."/>
            <person name="He G."/>
            <person name="Labutti K."/>
            <person name="Lipzen A."/>
            <person name="Ng V."/>
            <person name="Sandor L."/>
            <person name="Barry K."/>
            <person name="Martinez A.T."/>
            <person name="Xiao Y."/>
            <person name="Gibbons J.G."/>
            <person name="Terashima K."/>
            <person name="Hibbett D.S."/>
            <person name="Grigoriev I.V."/>
        </authorList>
    </citation>
    <scope>NUCLEOTIDE SEQUENCE</scope>
    <source>
        <strain evidence="3">TFB9207</strain>
    </source>
</reference>
<dbReference type="InterPro" id="IPR016197">
    <property type="entry name" value="Chromo-like_dom_sf"/>
</dbReference>
<evidence type="ECO:0000256" key="1">
    <source>
        <dbReference type="SAM" id="MobiDB-lite"/>
    </source>
</evidence>
<proteinExistence type="predicted"/>
<accession>A0AA38PIH8</accession>
<evidence type="ECO:0000313" key="3">
    <source>
        <dbReference type="EMBL" id="KAJ3843265.1"/>
    </source>
</evidence>
<protein>
    <recommendedName>
        <fullName evidence="2">Tf2-1-like SH3-like domain-containing protein</fullName>
    </recommendedName>
</protein>
<organism evidence="3 4">
    <name type="scientific">Lentinula raphanica</name>
    <dbReference type="NCBI Taxonomy" id="153919"/>
    <lineage>
        <taxon>Eukaryota</taxon>
        <taxon>Fungi</taxon>
        <taxon>Dikarya</taxon>
        <taxon>Basidiomycota</taxon>
        <taxon>Agaricomycotina</taxon>
        <taxon>Agaricomycetes</taxon>
        <taxon>Agaricomycetidae</taxon>
        <taxon>Agaricales</taxon>
        <taxon>Marasmiineae</taxon>
        <taxon>Omphalotaceae</taxon>
        <taxon>Lentinula</taxon>
    </lineage>
</organism>
<sequence length="425" mass="47094">MGPFKVIAVLGETSCKLDLPADLKKRGVHDVFHSSLLRIHVPNDDRLFPGRSYEQVVGTDSGEWKVDKIIAHEGFRSDAMFLLLWKTGDKTWIPYSKVQHLEPLNEYFETLGIQDISQLPPTVSGEDPMEGTEGLFTGSVEFLDYKSTSSQDLDYPLSLNLIAFPAMTTLSTIAFFAPRDYPEIVLKWTDRVFEISQKDDAAAAPVRVTVDEMILTLHASAAIRRGWNITLPLRYVEITRAINRLIPFETAAWFSFIDEGKTYTSKAVLTYDYFFNPVQYALLRETGNITKKFNHDVNKSFPKPPRPSSGTNNRGSSRRSSHGSGVSPDVFTRLSKSQADRDILFLGLMSYARQAESRNRGKNRLPKSVRGAEAYQKSINGDGSTVAGLNDRINAWRITTPGKGDNAMDSSGPSAAGPSAGPSTA</sequence>
<feature type="region of interest" description="Disordered" evidence="1">
    <location>
        <begin position="398"/>
        <end position="425"/>
    </location>
</feature>
<name>A0AA38PIH8_9AGAR</name>